<keyword evidence="4" id="KW-1185">Reference proteome</keyword>
<evidence type="ECO:0000313" key="2">
    <source>
        <dbReference type="EMBL" id="QTG01356.1"/>
    </source>
</evidence>
<organism evidence="2 3">
    <name type="scientific">Agrobacterium rubi</name>
    <dbReference type="NCBI Taxonomy" id="28099"/>
    <lineage>
        <taxon>Bacteria</taxon>
        <taxon>Pseudomonadati</taxon>
        <taxon>Pseudomonadota</taxon>
        <taxon>Alphaproteobacteria</taxon>
        <taxon>Hyphomicrobiales</taxon>
        <taxon>Rhizobiaceae</taxon>
        <taxon>Rhizobium/Agrobacterium group</taxon>
        <taxon>Agrobacterium</taxon>
    </lineage>
</organism>
<dbReference type="Proteomes" id="UP000822331">
    <property type="component" value="Unassembled WGS sequence"/>
</dbReference>
<gene>
    <name evidence="1" type="ORF">G6L72_06055</name>
    <name evidence="2" type="ORF">G6M88_13590</name>
</gene>
<dbReference type="Proteomes" id="UP000663912">
    <property type="component" value="Chromosome 1"/>
</dbReference>
<reference evidence="2" key="2">
    <citation type="submission" date="2020-02" db="EMBL/GenBank/DDBJ databases">
        <title>Unexpected conservation and global transmission of agrobacterial virulence plasmids.</title>
        <authorList>
            <person name="Weisberg A.J."/>
            <person name="Davis E.W. II"/>
            <person name="Tabima J.R."/>
            <person name="Belcher M.S."/>
            <person name="Miller M."/>
            <person name="Kuo C.-H."/>
            <person name="Loper J.E."/>
            <person name="Grunwald N.J."/>
            <person name="Putnam M.L."/>
            <person name="Chang J.H."/>
        </authorList>
    </citation>
    <scope>NUCLEOTIDE SEQUENCE</scope>
    <source>
        <strain evidence="2">W2/73</strain>
    </source>
</reference>
<sequence>MKENRSASQILFGHLPEQTVDAAGGIWRVKKWNQPRIEMAIDPTALREELTKAAYPWSEASLDDGFVDDLFGRANVVVKSLNRDTGIWCEYFPRLWKCACKRLYDEPNGSCPCGTTRKRGQLPFVGYHDACGAVKTPSVRRCPTHGQRAVKLPGTAAATEIIFYCPVCNDVLHRGFNAACDCGSGALKFTVHRSGSVFKPRSIVMINPPRRDVLMRIENGGGGARALEWVLNGMQERSMLVGNRTSDPNAVRVLLADRGFDEATIDAMIAAMPPEEGGALRQPKLNLRVKNLAERQARQIALATFESRLTLADLQNAALNPDSKSLYDFAYPAAMENAGIKSIELVDTFPVLTAQFGFTRGDAAPGASMLRTYRERNGDYVLYGELIQTEALFVGLDPILVAKWLASRGHLIASPAGHRDAMIDILEALNPPDSSNPFALDAASKDLTTLIHSYAHAFIRKAAVFAGIDRSALSELVLPHALGFFVYAAARGDFVLGGLQALFETEMNSMLDLLVDDEYRCALDPGCGDAGSACAVCLHLGEPSCRMFNTHLSRETLAGGRGYFDTVAGASPVSTN</sequence>
<dbReference type="KEGG" id="arui:G6M88_13590"/>
<evidence type="ECO:0008006" key="5">
    <source>
        <dbReference type="Google" id="ProtNLM"/>
    </source>
</evidence>
<reference evidence="1 4" key="1">
    <citation type="journal article" date="2020" name="Science">
        <title>Unexpected conservation and global transmission of agrobacterial virulence plasmids.</title>
        <authorList>
            <person name="Weisberg A.J."/>
            <person name="Davis E.W. 2nd"/>
            <person name="Tabima J."/>
            <person name="Belcher M.S."/>
            <person name="Miller M."/>
            <person name="Kuo C.H."/>
            <person name="Loper J.E."/>
            <person name="Grunwald N.J."/>
            <person name="Putnam M.L."/>
            <person name="Chang J.H."/>
        </authorList>
    </citation>
    <scope>NUCLEOTIDE SEQUENCE [LARGE SCALE GENOMIC DNA]</scope>
    <source>
        <strain evidence="1 4">A19/93</strain>
    </source>
</reference>
<dbReference type="AlphaFoldDB" id="A0AAE7R9X0"/>
<name>A0AAE7R9X0_9HYPH</name>
<evidence type="ECO:0000313" key="3">
    <source>
        <dbReference type="Proteomes" id="UP000663912"/>
    </source>
</evidence>
<dbReference type="EMBL" id="CP049206">
    <property type="protein sequence ID" value="QTG01356.1"/>
    <property type="molecule type" value="Genomic_DNA"/>
</dbReference>
<accession>A0AAE7R9X0</accession>
<protein>
    <recommendedName>
        <fullName evidence="5">DUF1998 domain-containing protein</fullName>
    </recommendedName>
</protein>
<dbReference type="EMBL" id="JAAMCP010000003">
    <property type="protein sequence ID" value="NTF36279.1"/>
    <property type="molecule type" value="Genomic_DNA"/>
</dbReference>
<evidence type="ECO:0000313" key="4">
    <source>
        <dbReference type="Proteomes" id="UP000822331"/>
    </source>
</evidence>
<proteinExistence type="predicted"/>
<evidence type="ECO:0000313" key="1">
    <source>
        <dbReference type="EMBL" id="NTF36279.1"/>
    </source>
</evidence>